<dbReference type="EMBL" id="JAADJZ010000018">
    <property type="protein sequence ID" value="KAF2868612.1"/>
    <property type="molecule type" value="Genomic_DNA"/>
</dbReference>
<gene>
    <name evidence="2" type="ORF">BDV95DRAFT_117447</name>
</gene>
<feature type="region of interest" description="Disordered" evidence="1">
    <location>
        <begin position="53"/>
        <end position="75"/>
    </location>
</feature>
<evidence type="ECO:0000256" key="1">
    <source>
        <dbReference type="SAM" id="MobiDB-lite"/>
    </source>
</evidence>
<reference evidence="2 3" key="1">
    <citation type="submission" date="2020-01" db="EMBL/GenBank/DDBJ databases">
        <authorList>
            <consortium name="DOE Joint Genome Institute"/>
            <person name="Haridas S."/>
            <person name="Albert R."/>
            <person name="Binder M."/>
            <person name="Bloem J."/>
            <person name="Labutti K."/>
            <person name="Salamov A."/>
            <person name="Andreopoulos B."/>
            <person name="Baker S.E."/>
            <person name="Barry K."/>
            <person name="Bills G."/>
            <person name="Bluhm B.H."/>
            <person name="Cannon C."/>
            <person name="Castanera R."/>
            <person name="Culley D.E."/>
            <person name="Daum C."/>
            <person name="Ezra D."/>
            <person name="Gonzalez J.B."/>
            <person name="Henrissat B."/>
            <person name="Kuo A."/>
            <person name="Liang C."/>
            <person name="Lipzen A."/>
            <person name="Lutzoni F."/>
            <person name="Magnuson J."/>
            <person name="Mondo S."/>
            <person name="Nolan M."/>
            <person name="Ohm R."/>
            <person name="Pangilinan J."/>
            <person name="Park H.-J.H."/>
            <person name="Ramirez L."/>
            <person name="Alfaro M."/>
            <person name="Sun H."/>
            <person name="Tritt A."/>
            <person name="Yoshinaga Y."/>
            <person name="Zwiers L.-H.L."/>
            <person name="Turgeon B.G."/>
            <person name="Goodwin S.B."/>
            <person name="Spatafora J.W."/>
            <person name="Crous P.W."/>
            <person name="Grigoriev I.V."/>
        </authorList>
    </citation>
    <scope>NUCLEOTIDE SEQUENCE [LARGE SCALE GENOMIC DNA]</scope>
    <source>
        <strain evidence="2 3">CBS 611.86</strain>
    </source>
</reference>
<evidence type="ECO:0000313" key="2">
    <source>
        <dbReference type="EMBL" id="KAF2868612.1"/>
    </source>
</evidence>
<sequence length="109" mass="11543">MSRRRGTVLPKAAVTRFWQVLSPCSLLHAVHDLKPSGVGTSTHLPAHCPFPSSPPASTLAWPPGPPIKGNTHQQRSGCVVLRPRSQCRCHDGAQVQVVAEADGAGPVRA</sequence>
<organism evidence="2 3">
    <name type="scientific">Massariosphaeria phaeospora</name>
    <dbReference type="NCBI Taxonomy" id="100035"/>
    <lineage>
        <taxon>Eukaryota</taxon>
        <taxon>Fungi</taxon>
        <taxon>Dikarya</taxon>
        <taxon>Ascomycota</taxon>
        <taxon>Pezizomycotina</taxon>
        <taxon>Dothideomycetes</taxon>
        <taxon>Pleosporomycetidae</taxon>
        <taxon>Pleosporales</taxon>
        <taxon>Pleosporales incertae sedis</taxon>
        <taxon>Massariosphaeria</taxon>
    </lineage>
</organism>
<name>A0A7C8I5F8_9PLEO</name>
<keyword evidence="3" id="KW-1185">Reference proteome</keyword>
<proteinExistence type="predicted"/>
<protein>
    <submittedName>
        <fullName evidence="2">Uncharacterized protein</fullName>
    </submittedName>
</protein>
<accession>A0A7C8I5F8</accession>
<dbReference type="Proteomes" id="UP000481861">
    <property type="component" value="Unassembled WGS sequence"/>
</dbReference>
<evidence type="ECO:0000313" key="3">
    <source>
        <dbReference type="Proteomes" id="UP000481861"/>
    </source>
</evidence>
<comment type="caution">
    <text evidence="2">The sequence shown here is derived from an EMBL/GenBank/DDBJ whole genome shotgun (WGS) entry which is preliminary data.</text>
</comment>
<dbReference type="AlphaFoldDB" id="A0A7C8I5F8"/>